<dbReference type="InterPro" id="IPR036597">
    <property type="entry name" value="Fido-like_dom_sf"/>
</dbReference>
<evidence type="ECO:0000256" key="2">
    <source>
        <dbReference type="PIRSR" id="PIRSR640198-2"/>
    </source>
</evidence>
<dbReference type="Gene3D" id="1.10.3290.10">
    <property type="entry name" value="Fido-like domain"/>
    <property type="match status" value="1"/>
</dbReference>
<dbReference type="Proteomes" id="UP000316988">
    <property type="component" value="Unassembled WGS sequence"/>
</dbReference>
<protein>
    <submittedName>
        <fullName evidence="4">Fic family protein</fullName>
    </submittedName>
</protein>
<dbReference type="Pfam" id="PF02661">
    <property type="entry name" value="Fic"/>
    <property type="match status" value="1"/>
</dbReference>
<dbReference type="PANTHER" id="PTHR13504:SF38">
    <property type="entry name" value="FIDO DOMAIN-CONTAINING PROTEIN"/>
    <property type="match status" value="1"/>
</dbReference>
<name>A0A554RX97_9ACTN</name>
<evidence type="ECO:0000256" key="1">
    <source>
        <dbReference type="PIRSR" id="PIRSR640198-1"/>
    </source>
</evidence>
<gene>
    <name evidence="4" type="ORF">FNM00_13810</name>
</gene>
<dbReference type="OrthoDB" id="9813719at2"/>
<organism evidence="4 5">
    <name type="scientific">Aeromicrobium piscarium</name>
    <dbReference type="NCBI Taxonomy" id="2590901"/>
    <lineage>
        <taxon>Bacteria</taxon>
        <taxon>Bacillati</taxon>
        <taxon>Actinomycetota</taxon>
        <taxon>Actinomycetes</taxon>
        <taxon>Propionibacteriales</taxon>
        <taxon>Nocardioidaceae</taxon>
        <taxon>Aeromicrobium</taxon>
    </lineage>
</organism>
<evidence type="ECO:0000313" key="4">
    <source>
        <dbReference type="EMBL" id="TSD58729.1"/>
    </source>
</evidence>
<evidence type="ECO:0000259" key="3">
    <source>
        <dbReference type="PROSITE" id="PS51459"/>
    </source>
</evidence>
<feature type="active site" evidence="1">
    <location>
        <position position="272"/>
    </location>
</feature>
<proteinExistence type="predicted"/>
<feature type="domain" description="Fido" evidence="3">
    <location>
        <begin position="182"/>
        <end position="334"/>
    </location>
</feature>
<keyword evidence="5" id="KW-1185">Reference proteome</keyword>
<dbReference type="InterPro" id="IPR003812">
    <property type="entry name" value="Fido"/>
</dbReference>
<keyword evidence="2" id="KW-0547">Nucleotide-binding</keyword>
<dbReference type="GO" id="GO:0005524">
    <property type="term" value="F:ATP binding"/>
    <property type="evidence" value="ECO:0007669"/>
    <property type="project" value="UniProtKB-KW"/>
</dbReference>
<keyword evidence="2" id="KW-0067">ATP-binding</keyword>
<dbReference type="RefSeq" id="WP_143914133.1">
    <property type="nucleotide sequence ID" value="NZ_VLNT01000012.1"/>
</dbReference>
<feature type="binding site" evidence="2">
    <location>
        <begin position="276"/>
        <end position="283"/>
    </location>
    <ligand>
        <name>ATP</name>
        <dbReference type="ChEBI" id="CHEBI:30616"/>
    </ligand>
</feature>
<dbReference type="PROSITE" id="PS51459">
    <property type="entry name" value="FIDO"/>
    <property type="match status" value="1"/>
</dbReference>
<evidence type="ECO:0000313" key="5">
    <source>
        <dbReference type="Proteomes" id="UP000316988"/>
    </source>
</evidence>
<dbReference type="InterPro" id="IPR040198">
    <property type="entry name" value="Fido_containing"/>
</dbReference>
<dbReference type="EMBL" id="VLNT01000012">
    <property type="protein sequence ID" value="TSD58729.1"/>
    <property type="molecule type" value="Genomic_DNA"/>
</dbReference>
<dbReference type="AlphaFoldDB" id="A0A554RX97"/>
<dbReference type="SUPFAM" id="SSF140931">
    <property type="entry name" value="Fic-like"/>
    <property type="match status" value="1"/>
</dbReference>
<dbReference type="PANTHER" id="PTHR13504">
    <property type="entry name" value="FIDO DOMAIN-CONTAINING PROTEIN DDB_G0283145"/>
    <property type="match status" value="1"/>
</dbReference>
<accession>A0A554RX97</accession>
<reference evidence="4 5" key="1">
    <citation type="submission" date="2019-07" db="EMBL/GenBank/DDBJ databases">
        <authorList>
            <person name="Zhao L.H."/>
        </authorList>
    </citation>
    <scope>NUCLEOTIDE SEQUENCE [LARGE SCALE GENOMIC DNA]</scope>
    <source>
        <strain evidence="4 5">Co35</strain>
    </source>
</reference>
<comment type="caution">
    <text evidence="4">The sequence shown here is derived from an EMBL/GenBank/DDBJ whole genome shotgun (WGS) entry which is preliminary data.</text>
</comment>
<sequence>MKTPAHPPRLNELLADIDARRLVEVLTPSANVMSQPYLPWDKLRFKTPPDDLTHEEWWLRIRWARRNAQRSIDTLIDKSGAPFSYTLPDTLLALNDEITRGASGHITISEQVTSPAMRDRYVVSSLIEESITSSQLEGASTSRQVAKDMLRTGRKPQDRSEKMIVNNYLAMRRIVELREEELTPELVCELHRIVTEGTLDSDEEAGVVQGDDDDRVAVWGDGEQLLHRPPPVAELPQRLERLCAFANGGASGDYMPPVLRALTVHFMMGFDHYFADGNGRTARALFYWSMLREGFWLAEFLVVSKLLKQAPSQYVRSFLLTEDDDGDLTHFFLYHLGIIKRAIDELHAHLARKADELREVQQRIRATPGEFNHRQLALLENAVKDPDAVYTAVSHSSSHNVTQQSARNDLADLERRDLVVRVRLGRQHAWRPAPDVAERLSIG</sequence>